<proteinExistence type="predicted"/>
<accession>A0A0G4HP53</accession>
<dbReference type="Gene3D" id="3.40.50.300">
    <property type="entry name" value="P-loop containing nucleotide triphosphate hydrolases"/>
    <property type="match status" value="1"/>
</dbReference>
<evidence type="ECO:0008006" key="3">
    <source>
        <dbReference type="Google" id="ProtNLM"/>
    </source>
</evidence>
<dbReference type="VEuPathDB" id="CryptoDB:Cvel_29673"/>
<dbReference type="AlphaFoldDB" id="A0A0G4HP53"/>
<organism evidence="2">
    <name type="scientific">Chromera velia CCMP2878</name>
    <dbReference type="NCBI Taxonomy" id="1169474"/>
    <lineage>
        <taxon>Eukaryota</taxon>
        <taxon>Sar</taxon>
        <taxon>Alveolata</taxon>
        <taxon>Colpodellida</taxon>
        <taxon>Chromeraceae</taxon>
        <taxon>Chromera</taxon>
    </lineage>
</organism>
<gene>
    <name evidence="2" type="ORF">Cvel_29673</name>
</gene>
<name>A0A0G4HP53_9ALVE</name>
<sequence>MSEPGAPDVREMYQGGEMQSDGSAEELRRGSLDFNRSLAEQFPLLRELMKNPQRELKAAESVEVLSKCIEYGFEKAKNAQDAELVVVIGCTGAGKSSAVNYLAGCKMRMGAAKDLLKDSEGDEDYVVVVAAESCRAEVAPIGHSGKSQTFFPEISSWELAGGSFCFCDCPGFDDNRGAEINIANAVNVYQTLKNSLSVRLLVLLECAALHVEKGAGVRKSASTIEQFMGGHGNMEKHKKSIAVAITKLDPGRTKEASRKKVVGHLRHAPDKKGGGLLSDIVEREESFFVIDPAETVEGHLARHECQQLLCNLKPMSKQEVHGQRTTPYGGIREDYIHRFPKDIRTPAGHSLLQERLNDDGAIIIDGPSGEFRACGFRLNYGGAVSSAGGGMGAAAAEECARKTGAFVLQVSRDGNIRFFAGEADPVLWEWIRGCRTSGNKPGFHVFVHEVDPDHRIVRWKKGKPWTFTGNVNISCQIVRVAPAIAEMHKIRNAKKEQTGRSPLCGTAVHQSSTGVFFSTQCHLLDIPVIVLDVDAPRGLQGNLFNLFRRPASWDLEVVILVARRVAPHGPQGEGGALQERIPM</sequence>
<dbReference type="InterPro" id="IPR027417">
    <property type="entry name" value="P-loop_NTPase"/>
</dbReference>
<dbReference type="SUPFAM" id="SSF52540">
    <property type="entry name" value="P-loop containing nucleoside triphosphate hydrolases"/>
    <property type="match status" value="1"/>
</dbReference>
<reference evidence="2" key="1">
    <citation type="submission" date="2014-11" db="EMBL/GenBank/DDBJ databases">
        <authorList>
            <person name="Otto D Thomas"/>
            <person name="Naeem Raeece"/>
        </authorList>
    </citation>
    <scope>NUCLEOTIDE SEQUENCE</scope>
</reference>
<protein>
    <recommendedName>
        <fullName evidence="3">G domain-containing protein</fullName>
    </recommendedName>
</protein>
<evidence type="ECO:0000313" key="2">
    <source>
        <dbReference type="EMBL" id="CEM45964.1"/>
    </source>
</evidence>
<dbReference type="EMBL" id="CDMZ01003328">
    <property type="protein sequence ID" value="CEM45964.1"/>
    <property type="molecule type" value="Genomic_DNA"/>
</dbReference>
<evidence type="ECO:0000256" key="1">
    <source>
        <dbReference type="SAM" id="MobiDB-lite"/>
    </source>
</evidence>
<feature type="region of interest" description="Disordered" evidence="1">
    <location>
        <begin position="1"/>
        <end position="24"/>
    </location>
</feature>